<dbReference type="EMBL" id="BRZI01000005">
    <property type="protein sequence ID" value="GLD29438.1"/>
    <property type="molecule type" value="Genomic_DNA"/>
</dbReference>
<dbReference type="EMBL" id="BRXE01000042">
    <property type="protein sequence ID" value="GLB84152.1"/>
    <property type="molecule type" value="Genomic_DNA"/>
</dbReference>
<dbReference type="RefSeq" id="WP_236976326.1">
    <property type="nucleotide sequence ID" value="NZ_BRXE01000042.1"/>
</dbReference>
<organism evidence="2 3">
    <name type="scientific">Mycobacterium kiyosense</name>
    <dbReference type="NCBI Taxonomy" id="2871094"/>
    <lineage>
        <taxon>Bacteria</taxon>
        <taxon>Bacillati</taxon>
        <taxon>Actinomycetota</taxon>
        <taxon>Actinomycetes</taxon>
        <taxon>Mycobacteriales</taxon>
        <taxon>Mycobacteriaceae</taxon>
        <taxon>Mycobacterium</taxon>
    </lineage>
</organism>
<evidence type="ECO:0000313" key="3">
    <source>
        <dbReference type="Proteomes" id="UP001064782"/>
    </source>
</evidence>
<proteinExistence type="predicted"/>
<dbReference type="Proteomes" id="UP001165663">
    <property type="component" value="Unassembled WGS sequence"/>
</dbReference>
<dbReference type="Proteomes" id="UP001064782">
    <property type="component" value="Unassembled WGS sequence"/>
</dbReference>
<keyword evidence="3" id="KW-1185">Reference proteome</keyword>
<reference evidence="2" key="1">
    <citation type="submission" date="2022-08" db="EMBL/GenBank/DDBJ databases">
        <title>Mycobacterium kiyosense sp. nov., scotochromogenic slow-glowing species isolated from respiratory specimens.</title>
        <authorList>
            <person name="Fukano H."/>
            <person name="Kazumi Y."/>
            <person name="Sakagami N."/>
            <person name="Ato M."/>
            <person name="Mitarai S."/>
            <person name="Hoshino Y."/>
        </authorList>
    </citation>
    <scope>NUCLEOTIDE SEQUENCE</scope>
    <source>
        <strain evidence="2">1413</strain>
        <strain evidence="1">SRL2020-028</strain>
    </source>
</reference>
<dbReference type="AlphaFoldDB" id="A0A9P3Q5W4"/>
<name>A0A9P3Q5W4_9MYCO</name>
<evidence type="ECO:0000313" key="2">
    <source>
        <dbReference type="EMBL" id="GLD29438.1"/>
    </source>
</evidence>
<comment type="caution">
    <text evidence="2">The sequence shown here is derived from an EMBL/GenBank/DDBJ whole genome shotgun (WGS) entry which is preliminary data.</text>
</comment>
<gene>
    <name evidence="2" type="ORF">Mkiyose1413_13210</name>
    <name evidence="1" type="ORF">SRL2020028_34080</name>
</gene>
<evidence type="ECO:0000313" key="1">
    <source>
        <dbReference type="EMBL" id="GLB84152.1"/>
    </source>
</evidence>
<dbReference type="GeneID" id="83628882"/>
<accession>A0A9P3Q5W4</accession>
<protein>
    <submittedName>
        <fullName evidence="2">Uncharacterized protein</fullName>
    </submittedName>
</protein>
<sequence length="103" mass="11061">MTERQPQLQMLDIQIEPNHQAIGAQLALGLLDANPKHVHRALTRAAVAGLDATLAILTVQTRNLVVALMLLQGSDATRAALQRTLIDADLDADPDNSDGQLYA</sequence>